<dbReference type="InParanoid" id="V5FZ89"/>
<dbReference type="HOGENOM" id="CLU_030506_1_0_1"/>
<evidence type="ECO:0000256" key="5">
    <source>
        <dbReference type="SAM" id="MobiDB-lite"/>
    </source>
</evidence>
<feature type="region of interest" description="Disordered" evidence="5">
    <location>
        <begin position="40"/>
        <end position="66"/>
    </location>
</feature>
<dbReference type="Proteomes" id="UP000018001">
    <property type="component" value="Unassembled WGS sequence"/>
</dbReference>
<dbReference type="GO" id="GO:0003839">
    <property type="term" value="F:gamma-glutamylcyclotransferase activity"/>
    <property type="evidence" value="ECO:0007669"/>
    <property type="project" value="UniProtKB-EC"/>
</dbReference>
<gene>
    <name evidence="6" type="ORF">PVAR5_2556</name>
</gene>
<evidence type="ECO:0000256" key="4">
    <source>
        <dbReference type="PIRSR" id="PIRSR617939-2"/>
    </source>
</evidence>
<feature type="active site" description="Proton acceptor" evidence="3">
    <location>
        <position position="197"/>
    </location>
</feature>
<dbReference type="Gene3D" id="3.10.490.10">
    <property type="entry name" value="Gamma-glutamyl cyclotransferase-like"/>
    <property type="match status" value="1"/>
</dbReference>
<reference evidence="7" key="1">
    <citation type="journal article" date="2014" name="Genome Announc.">
        <title>Draft genome sequence of the formaldehyde-resistant fungus Byssochlamys spectabilis No. 5 (anamorph Paecilomyces variotii No. 5) (NBRC109023).</title>
        <authorList>
            <person name="Oka T."/>
            <person name="Ekino K."/>
            <person name="Fukuda K."/>
            <person name="Nomura Y."/>
        </authorList>
    </citation>
    <scope>NUCLEOTIDE SEQUENCE [LARGE SCALE GENOMIC DNA]</scope>
    <source>
        <strain evidence="7">No. 5 / NBRC 109023</strain>
    </source>
</reference>
<keyword evidence="7" id="KW-1185">Reference proteome</keyword>
<evidence type="ECO:0000256" key="2">
    <source>
        <dbReference type="ARBA" id="ARBA00023239"/>
    </source>
</evidence>
<feature type="binding site" evidence="4">
    <location>
        <position position="264"/>
    </location>
    <ligand>
        <name>substrate</name>
    </ligand>
</feature>
<feature type="binding site" evidence="4">
    <location>
        <begin position="93"/>
        <end position="98"/>
    </location>
    <ligand>
        <name>substrate</name>
    </ligand>
</feature>
<dbReference type="eggNOG" id="ENOG502S329">
    <property type="taxonomic scope" value="Eukaryota"/>
</dbReference>
<name>V5FZ89_BYSSN</name>
<comment type="caution">
    <text evidence="6">The sequence shown here is derived from an EMBL/GenBank/DDBJ whole genome shotgun (WGS) entry which is preliminary data.</text>
</comment>
<evidence type="ECO:0000256" key="3">
    <source>
        <dbReference type="PIRSR" id="PIRSR617939-1"/>
    </source>
</evidence>
<dbReference type="PANTHER" id="PTHR12935:SF0">
    <property type="entry name" value="GAMMA-GLUTAMYLCYCLOTRANSFERASE"/>
    <property type="match status" value="1"/>
</dbReference>
<evidence type="ECO:0000313" key="7">
    <source>
        <dbReference type="Proteomes" id="UP000018001"/>
    </source>
</evidence>
<dbReference type="AlphaFoldDB" id="V5FZ89"/>
<sequence>MTAPENSIMREDPWWKQAYGCGHEAFQCFRDVFPLTRPSPYRTSTFSPQTTSERRQQSTQGDSLDSDGHLAQEVLEHHVPTYKEAAAEETVLYLAYGSNLSSAKFRGSRGIKPLSEINVYVPELKLTFDLPGIPYGEPCFAGSQFRDCPHEETSKEDTDEDPLLAKREYHKDRWHKPLIGVVYEVTLTDYAHIIATEGGGRGYRDMVVTCYPFSEKYDSREPVPDKPMTTPFKAHTLLSPDRDDGQSKAALRPDPSYAQPSARYLNLIKTGAAEHDLPISYQNYLAQIRPYRITSFRQRVGQGLFLSLWGPLILLLVALGSSLADSDGRSPEWLVKVEDNVFAAMWKSYDHGFKKVFGNGERTIEDATP</sequence>
<proteinExistence type="predicted"/>
<organism evidence="6 7">
    <name type="scientific">Byssochlamys spectabilis (strain No. 5 / NBRC 109023)</name>
    <name type="common">Paecilomyces variotii</name>
    <dbReference type="NCBI Taxonomy" id="1356009"/>
    <lineage>
        <taxon>Eukaryota</taxon>
        <taxon>Fungi</taxon>
        <taxon>Dikarya</taxon>
        <taxon>Ascomycota</taxon>
        <taxon>Pezizomycotina</taxon>
        <taxon>Eurotiomycetes</taxon>
        <taxon>Eurotiomycetidae</taxon>
        <taxon>Eurotiales</taxon>
        <taxon>Thermoascaceae</taxon>
        <taxon>Paecilomyces</taxon>
    </lineage>
</organism>
<accession>V5FZ89</accession>
<dbReference type="InterPro" id="IPR017939">
    <property type="entry name" value="G-Glutamylcylcotransferase"/>
</dbReference>
<dbReference type="PANTHER" id="PTHR12935">
    <property type="entry name" value="GAMMA-GLUTAMYLCYCLOTRANSFERASE"/>
    <property type="match status" value="1"/>
</dbReference>
<evidence type="ECO:0000256" key="1">
    <source>
        <dbReference type="ARBA" id="ARBA00012346"/>
    </source>
</evidence>
<protein>
    <recommendedName>
        <fullName evidence="1">gamma-glutamylcyclotransferase</fullName>
        <ecNumber evidence="1">4.3.2.9</ecNumber>
    </recommendedName>
</protein>
<dbReference type="OrthoDB" id="2017317at2759"/>
<dbReference type="EMBL" id="BAUL01000072">
    <property type="protein sequence ID" value="GAD93937.1"/>
    <property type="molecule type" value="Genomic_DNA"/>
</dbReference>
<dbReference type="EC" id="4.3.2.9" evidence="1"/>
<evidence type="ECO:0000313" key="6">
    <source>
        <dbReference type="EMBL" id="GAD93937.1"/>
    </source>
</evidence>
<feature type="region of interest" description="Disordered" evidence="5">
    <location>
        <begin position="235"/>
        <end position="256"/>
    </location>
</feature>
<keyword evidence="2" id="KW-0456">Lyase</keyword>